<keyword evidence="2" id="KW-1185">Reference proteome</keyword>
<protein>
    <submittedName>
        <fullName evidence="1">Uncharacterized protein</fullName>
    </submittedName>
</protein>
<reference evidence="2" key="1">
    <citation type="submission" date="2014-09" db="EMBL/GenBank/DDBJ databases">
        <authorList>
            <person name="Mudge J."/>
            <person name="Ramaraj T."/>
            <person name="Lindquist I.E."/>
            <person name="Bharti A.K."/>
            <person name="Sundararajan A."/>
            <person name="Cameron C.T."/>
            <person name="Woodward J.E."/>
            <person name="May G.D."/>
            <person name="Brubaker C."/>
            <person name="Broadhvest J."/>
            <person name="Wilkins T.A."/>
        </authorList>
    </citation>
    <scope>NUCLEOTIDE SEQUENCE</scope>
    <source>
        <strain evidence="2">cv. AKA8401</strain>
    </source>
</reference>
<organism evidence="1 2">
    <name type="scientific">Gossypium arboreum</name>
    <name type="common">Tree cotton</name>
    <name type="synonym">Gossypium nanking</name>
    <dbReference type="NCBI Taxonomy" id="29729"/>
    <lineage>
        <taxon>Eukaryota</taxon>
        <taxon>Viridiplantae</taxon>
        <taxon>Streptophyta</taxon>
        <taxon>Embryophyta</taxon>
        <taxon>Tracheophyta</taxon>
        <taxon>Spermatophyta</taxon>
        <taxon>Magnoliopsida</taxon>
        <taxon>eudicotyledons</taxon>
        <taxon>Gunneridae</taxon>
        <taxon>Pentapetalae</taxon>
        <taxon>rosids</taxon>
        <taxon>malvids</taxon>
        <taxon>Malvales</taxon>
        <taxon>Malvaceae</taxon>
        <taxon>Malvoideae</taxon>
        <taxon>Gossypium</taxon>
    </lineage>
</organism>
<evidence type="ECO:0000313" key="1">
    <source>
        <dbReference type="EMBL" id="KHG05956.1"/>
    </source>
</evidence>
<dbReference type="EMBL" id="JRRC01440711">
    <property type="protein sequence ID" value="KHG05956.1"/>
    <property type="molecule type" value="Genomic_DNA"/>
</dbReference>
<gene>
    <name evidence="1" type="ORF">F383_32023</name>
</gene>
<comment type="caution">
    <text evidence="1">The sequence shown here is derived from an EMBL/GenBank/DDBJ whole genome shotgun (WGS) entry which is preliminary data.</text>
</comment>
<accession>A0A0B0N442</accession>
<dbReference type="AlphaFoldDB" id="A0A0B0N442"/>
<name>A0A0B0N442_GOSAR</name>
<proteinExistence type="predicted"/>
<dbReference type="Proteomes" id="UP000032142">
    <property type="component" value="Unassembled WGS sequence"/>
</dbReference>
<sequence>MNYSREADWSLSKAKFMVKTEDPPSISIQGFWVFFMF</sequence>
<evidence type="ECO:0000313" key="2">
    <source>
        <dbReference type="Proteomes" id="UP000032142"/>
    </source>
</evidence>